<dbReference type="Pfam" id="PF00535">
    <property type="entry name" value="Glycos_transf_2"/>
    <property type="match status" value="1"/>
</dbReference>
<dbReference type="PANTHER" id="PTHR43630">
    <property type="entry name" value="POLY-BETA-1,6-N-ACETYL-D-GLUCOSAMINE SYNTHASE"/>
    <property type="match status" value="1"/>
</dbReference>
<keyword evidence="2" id="KW-0812">Transmembrane</keyword>
<evidence type="ECO:0000313" key="4">
    <source>
        <dbReference type="EMBL" id="MCO6417212.1"/>
    </source>
</evidence>
<protein>
    <submittedName>
        <fullName evidence="4">Glycosyltransferase family 2 protein</fullName>
    </submittedName>
</protein>
<evidence type="ECO:0000256" key="1">
    <source>
        <dbReference type="ARBA" id="ARBA00038494"/>
    </source>
</evidence>
<comment type="caution">
    <text evidence="4">The sequence shown here is derived from an EMBL/GenBank/DDBJ whole genome shotgun (WGS) entry which is preliminary data.</text>
</comment>
<dbReference type="Proteomes" id="UP001523392">
    <property type="component" value="Unassembled WGS sequence"/>
</dbReference>
<organism evidence="4 5">
    <name type="scientific">Siccirubricoccus soli</name>
    <dbReference type="NCBI Taxonomy" id="2899147"/>
    <lineage>
        <taxon>Bacteria</taxon>
        <taxon>Pseudomonadati</taxon>
        <taxon>Pseudomonadota</taxon>
        <taxon>Alphaproteobacteria</taxon>
        <taxon>Acetobacterales</taxon>
        <taxon>Roseomonadaceae</taxon>
        <taxon>Siccirubricoccus</taxon>
    </lineage>
</organism>
<dbReference type="CDD" id="cd02511">
    <property type="entry name" value="Beta4Glucosyltransferase"/>
    <property type="match status" value="1"/>
</dbReference>
<keyword evidence="2" id="KW-1133">Transmembrane helix</keyword>
<reference evidence="4 5" key="1">
    <citation type="submission" date="2021-12" db="EMBL/GenBank/DDBJ databases">
        <title>Siccirubricoccus leaddurans sp. nov., a high concentration Zn2+ tolerance bacterium.</title>
        <authorList>
            <person name="Cao Y."/>
        </authorList>
    </citation>
    <scope>NUCLEOTIDE SEQUENCE [LARGE SCALE GENOMIC DNA]</scope>
    <source>
        <strain evidence="4 5">KC 17139</strain>
    </source>
</reference>
<comment type="similarity">
    <text evidence="1">Belongs to the glycosyltransferase 2 family. WaaE/KdtX subfamily.</text>
</comment>
<feature type="domain" description="Glycosyltransferase 2-like" evidence="3">
    <location>
        <begin position="4"/>
        <end position="101"/>
    </location>
</feature>
<dbReference type="EMBL" id="JAFIRR010000084">
    <property type="protein sequence ID" value="MCO6417212.1"/>
    <property type="molecule type" value="Genomic_DNA"/>
</dbReference>
<name>A0ABT1D6K1_9PROT</name>
<evidence type="ECO:0000313" key="5">
    <source>
        <dbReference type="Proteomes" id="UP001523392"/>
    </source>
</evidence>
<proteinExistence type="inferred from homology"/>
<keyword evidence="5" id="KW-1185">Reference proteome</keyword>
<evidence type="ECO:0000259" key="3">
    <source>
        <dbReference type="Pfam" id="PF00535"/>
    </source>
</evidence>
<dbReference type="InterPro" id="IPR001173">
    <property type="entry name" value="Glyco_trans_2-like"/>
</dbReference>
<accession>A0ABT1D6K1</accession>
<dbReference type="PANTHER" id="PTHR43630:SF2">
    <property type="entry name" value="GLYCOSYLTRANSFERASE"/>
    <property type="match status" value="1"/>
</dbReference>
<dbReference type="RefSeq" id="WP_252953841.1">
    <property type="nucleotide sequence ID" value="NZ_JAFIRR010000084.1"/>
</dbReference>
<evidence type="ECO:0000256" key="2">
    <source>
        <dbReference type="SAM" id="Phobius"/>
    </source>
</evidence>
<gene>
    <name evidence="4" type="ORF">JYK14_13710</name>
</gene>
<dbReference type="SUPFAM" id="SSF53448">
    <property type="entry name" value="Nucleotide-diphospho-sugar transferases"/>
    <property type="match status" value="1"/>
</dbReference>
<dbReference type="Gene3D" id="3.90.550.10">
    <property type="entry name" value="Spore Coat Polysaccharide Biosynthesis Protein SpsA, Chain A"/>
    <property type="match status" value="1"/>
</dbReference>
<dbReference type="InterPro" id="IPR029044">
    <property type="entry name" value="Nucleotide-diphossugar_trans"/>
</dbReference>
<sequence length="274" mass="29900">MTLSALVVARNEEARLPSCLATLGFADEIVVVLDRTTDGSAAIARAAGARVLEGAWELEGARRNAGIEACTGDWILEVDADEHVEPALAEEIRQVIATSRHGWHTVRLDNYIGTRLVRHGWAGSFGTSAKPVLFRRGAKRWRDQRVHPGLERQGSEGPRLARGALAHYVDRDISDMLRRLDRYSSAKAADLLASGKIGSLPANLRRGVTRGWKSYVSRRGYREGAWGVLLALCTAAFPLLSYLKARLEPERHRPLQTLPGAATSAGMPDADPPP</sequence>
<keyword evidence="2" id="KW-0472">Membrane</keyword>
<feature type="transmembrane region" description="Helical" evidence="2">
    <location>
        <begin position="224"/>
        <end position="243"/>
    </location>
</feature>